<reference evidence="5" key="1">
    <citation type="submission" date="2020-02" db="EMBL/GenBank/DDBJ databases">
        <authorList>
            <person name="Scholz U."/>
            <person name="Mascher M."/>
            <person name="Fiebig A."/>
        </authorList>
    </citation>
    <scope>NUCLEOTIDE SEQUENCE</scope>
</reference>
<evidence type="ECO:0000313" key="6">
    <source>
        <dbReference type="Proteomes" id="UP000663760"/>
    </source>
</evidence>
<organism evidence="5 6">
    <name type="scientific">Spirodela intermedia</name>
    <name type="common">Intermediate duckweed</name>
    <dbReference type="NCBI Taxonomy" id="51605"/>
    <lineage>
        <taxon>Eukaryota</taxon>
        <taxon>Viridiplantae</taxon>
        <taxon>Streptophyta</taxon>
        <taxon>Embryophyta</taxon>
        <taxon>Tracheophyta</taxon>
        <taxon>Spermatophyta</taxon>
        <taxon>Magnoliopsida</taxon>
        <taxon>Liliopsida</taxon>
        <taxon>Araceae</taxon>
        <taxon>Lemnoideae</taxon>
        <taxon>Spirodela</taxon>
    </lineage>
</organism>
<gene>
    <name evidence="5" type="ORF">SI8410_02002464</name>
</gene>
<sequence>MALANPALCPPRPCGFCGKRDAEGRRRAFAFVNSAASLLCAGNGRADGYSKRVSEGGQPRAVAVRGRLELSNSPVVENGQARASVEIPVTCYQIIGVSEKAEKDEVVKTVMELKGSEIEDGYTMDVIHSRQDLLTDVRDKLLFEPEYAGSIKEKVPPKASLRIPWGWLPAALCLLLEVGEDKLVLEIGRVALQHQGSKLYVHDLLLSMALAECSIAKIAFETNKVSQGFEALARSQYLLRSKSSLEKLPLLSQIEESLEELAPACTLELLSMPQIPENGERRRGAIAALQELLRQGLEVETSCRVQDWPCFLLQALNRLMAAEIVDLLPWDVLATTRKNKKSLESQNQRIIIDFNCFYVVMIAHVALGFSTRQKDLIGKAMKICECLVASEGTDLKFEEAFCSLLLGQGIETAAVEELHQLQSNGSSVSRNVEVKSSSKETNGKTGINQSVEIWLKDSVLSVFPDTRDCPPSLANFFGPQKRILGGINYHKGTAKPNPDMSHRSSPYFSLNKKSLEDTTQLNSTRQMGEAVKQLAPSNIGKQLTDDNSGYSTDNQSVQRKSSLGVRHRRTLEGWWGREKTPGAIACVAVLGCIVFSALRLFSMKFWRTRPPTILNDTCATGKASMSSRLVGDTDPKIRPDNGVRGNLAQKLGELLKMSQQQLHPTDVGIVENSWSPDIHFNLPTASAAVGGMIHRRQMPLEEAEALLRKWQAIKAEALGSCHQVEILSDILAEAMLSQWKGLANSAKARSCFWRVVLLQLSILRAEILSDGVGGEVAEIEAALEEAAELVDAAQPKSSNYYSSYKILYILKKNHDGSWRFCEGSIQRESPSL</sequence>
<dbReference type="EMBL" id="LR746265">
    <property type="protein sequence ID" value="CAA7391092.1"/>
    <property type="molecule type" value="Genomic_DNA"/>
</dbReference>
<dbReference type="GO" id="GO:0009706">
    <property type="term" value="C:chloroplast inner membrane"/>
    <property type="evidence" value="ECO:0007669"/>
    <property type="project" value="TreeGrafter"/>
</dbReference>
<evidence type="ECO:0000256" key="1">
    <source>
        <dbReference type="SAM" id="MobiDB-lite"/>
    </source>
</evidence>
<dbReference type="OrthoDB" id="1708707at2759"/>
<dbReference type="Proteomes" id="UP000663760">
    <property type="component" value="Chromosome 2"/>
</dbReference>
<dbReference type="Pfam" id="PF23468">
    <property type="entry name" value="ARC6"/>
    <property type="match status" value="1"/>
</dbReference>
<dbReference type="AlphaFoldDB" id="A0A7I8K3V1"/>
<dbReference type="GO" id="GO:0010020">
    <property type="term" value="P:chloroplast fission"/>
    <property type="evidence" value="ECO:0007669"/>
    <property type="project" value="TreeGrafter"/>
</dbReference>
<dbReference type="InterPro" id="IPR025344">
    <property type="entry name" value="CDP1-like_IMS"/>
</dbReference>
<proteinExistence type="predicted"/>
<dbReference type="InterPro" id="IPR044685">
    <property type="entry name" value="CPD1-like"/>
</dbReference>
<evidence type="ECO:0000259" key="2">
    <source>
        <dbReference type="Pfam" id="PF13355"/>
    </source>
</evidence>
<dbReference type="Pfam" id="PF25515">
    <property type="entry name" value="Arm_PDR"/>
    <property type="match status" value="1"/>
</dbReference>
<evidence type="ECO:0000313" key="5">
    <source>
        <dbReference type="EMBL" id="CAA7391092.1"/>
    </source>
</evidence>
<feature type="region of interest" description="Disordered" evidence="1">
    <location>
        <begin position="534"/>
        <end position="563"/>
    </location>
</feature>
<evidence type="ECO:0000259" key="4">
    <source>
        <dbReference type="Pfam" id="PF25515"/>
    </source>
</evidence>
<protein>
    <submittedName>
        <fullName evidence="5">Uncharacterized protein</fullName>
    </submittedName>
</protein>
<dbReference type="InterPro" id="IPR058032">
    <property type="entry name" value="CDP1-like_a_solenoid_1"/>
</dbReference>
<dbReference type="PANTHER" id="PTHR33925">
    <property type="entry name" value="PLASTID DIVISION PROTEIN CDP1, CHLOROPLASTIC-RELATED"/>
    <property type="match status" value="1"/>
</dbReference>
<dbReference type="InterPro" id="IPR057137">
    <property type="entry name" value="CDP1-like_a_solenoid_2"/>
</dbReference>
<accession>A0A7I8K3V1</accession>
<name>A0A7I8K3V1_SPIIN</name>
<feature type="domain" description="Plastid division protein CDP1-like 2nd alpha solenoid" evidence="3">
    <location>
        <begin position="348"/>
        <end position="478"/>
    </location>
</feature>
<feature type="domain" description="Plastid division protein CDP1-like IMS" evidence="2">
    <location>
        <begin position="703"/>
        <end position="820"/>
    </location>
</feature>
<feature type="domain" description="Plastid division protein CDP1-like 1st alpha solenoid" evidence="4">
    <location>
        <begin position="162"/>
        <end position="309"/>
    </location>
</feature>
<feature type="compositionally biased region" description="Polar residues" evidence="1">
    <location>
        <begin position="535"/>
        <end position="561"/>
    </location>
</feature>
<evidence type="ECO:0000259" key="3">
    <source>
        <dbReference type="Pfam" id="PF23468"/>
    </source>
</evidence>
<dbReference type="PANTHER" id="PTHR33925:SF2">
    <property type="entry name" value="PLASTID DIVISION PROTEIN CDP1, CHLOROPLASTIC"/>
    <property type="match status" value="1"/>
</dbReference>
<keyword evidence="6" id="KW-1185">Reference proteome</keyword>
<dbReference type="Pfam" id="PF13355">
    <property type="entry name" value="ARC6-like_IMS"/>
    <property type="match status" value="1"/>
</dbReference>